<evidence type="ECO:0000313" key="2">
    <source>
        <dbReference type="Proteomes" id="UP000075884"/>
    </source>
</evidence>
<protein>
    <submittedName>
        <fullName evidence="1">Uncharacterized protein</fullName>
    </submittedName>
</protein>
<keyword evidence="2" id="KW-1185">Reference proteome</keyword>
<dbReference type="Proteomes" id="UP000075884">
    <property type="component" value="Unassembled WGS sequence"/>
</dbReference>
<proteinExistence type="predicted"/>
<name>A0A182NYL9_9DIPT</name>
<sequence length="40" mass="4645">MKKGHRWGTHRLLATIHQMRNRDSRGAFVGSAHACIQWET</sequence>
<reference evidence="2" key="1">
    <citation type="submission" date="2013-03" db="EMBL/GenBank/DDBJ databases">
        <title>The Genome Sequence of Anopheles dirus WRAIR2.</title>
        <authorList>
            <consortium name="The Broad Institute Genomics Platform"/>
            <person name="Neafsey D.E."/>
            <person name="Walton C."/>
            <person name="Walker B."/>
            <person name="Young S.K."/>
            <person name="Zeng Q."/>
            <person name="Gargeya S."/>
            <person name="Fitzgerald M."/>
            <person name="Haas B."/>
            <person name="Abouelleil A."/>
            <person name="Allen A.W."/>
            <person name="Alvarado L."/>
            <person name="Arachchi H.M."/>
            <person name="Berlin A.M."/>
            <person name="Chapman S.B."/>
            <person name="Gainer-Dewar J."/>
            <person name="Goldberg J."/>
            <person name="Griggs A."/>
            <person name="Gujja S."/>
            <person name="Hansen M."/>
            <person name="Howarth C."/>
            <person name="Imamovic A."/>
            <person name="Ireland A."/>
            <person name="Larimer J."/>
            <person name="McCowan C."/>
            <person name="Murphy C."/>
            <person name="Pearson M."/>
            <person name="Poon T.W."/>
            <person name="Priest M."/>
            <person name="Roberts A."/>
            <person name="Saif S."/>
            <person name="Shea T."/>
            <person name="Sisk P."/>
            <person name="Sykes S."/>
            <person name="Wortman J."/>
            <person name="Nusbaum C."/>
            <person name="Birren B."/>
        </authorList>
    </citation>
    <scope>NUCLEOTIDE SEQUENCE [LARGE SCALE GENOMIC DNA]</scope>
    <source>
        <strain evidence="2">WRAIR2</strain>
    </source>
</reference>
<dbReference type="VEuPathDB" id="VectorBase:ADIR014914"/>
<organism evidence="1 2">
    <name type="scientific">Anopheles dirus</name>
    <dbReference type="NCBI Taxonomy" id="7168"/>
    <lineage>
        <taxon>Eukaryota</taxon>
        <taxon>Metazoa</taxon>
        <taxon>Ecdysozoa</taxon>
        <taxon>Arthropoda</taxon>
        <taxon>Hexapoda</taxon>
        <taxon>Insecta</taxon>
        <taxon>Pterygota</taxon>
        <taxon>Neoptera</taxon>
        <taxon>Endopterygota</taxon>
        <taxon>Diptera</taxon>
        <taxon>Nematocera</taxon>
        <taxon>Culicoidea</taxon>
        <taxon>Culicidae</taxon>
        <taxon>Anophelinae</taxon>
        <taxon>Anopheles</taxon>
    </lineage>
</organism>
<dbReference type="AlphaFoldDB" id="A0A182NYL9"/>
<reference evidence="1" key="2">
    <citation type="submission" date="2020-05" db="UniProtKB">
        <authorList>
            <consortium name="EnsemblMetazoa"/>
        </authorList>
    </citation>
    <scope>IDENTIFICATION</scope>
    <source>
        <strain evidence="1">WRAIR2</strain>
    </source>
</reference>
<dbReference type="EnsemblMetazoa" id="ADIR014914-RA">
    <property type="protein sequence ID" value="ADIR014914-PA"/>
    <property type="gene ID" value="ADIR014914"/>
</dbReference>
<accession>A0A182NYL9</accession>
<evidence type="ECO:0000313" key="1">
    <source>
        <dbReference type="EnsemblMetazoa" id="ADIR014914-PA"/>
    </source>
</evidence>